<reference evidence="3 4" key="1">
    <citation type="submission" date="2018-06" db="EMBL/GenBank/DDBJ databases">
        <title>Comparative genomics reveals the genomic features of Rhizophagus irregularis, R. cerebriforme, R. diaphanum and Gigaspora rosea, and their symbiotic lifestyle signature.</title>
        <authorList>
            <person name="Morin E."/>
            <person name="San Clemente H."/>
            <person name="Chen E.C.H."/>
            <person name="De La Providencia I."/>
            <person name="Hainaut M."/>
            <person name="Kuo A."/>
            <person name="Kohler A."/>
            <person name="Murat C."/>
            <person name="Tang N."/>
            <person name="Roy S."/>
            <person name="Loubradou J."/>
            <person name="Henrissat B."/>
            <person name="Grigoriev I.V."/>
            <person name="Corradi N."/>
            <person name="Roux C."/>
            <person name="Martin F.M."/>
        </authorList>
    </citation>
    <scope>NUCLEOTIDE SEQUENCE [LARGE SCALE GENOMIC DNA]</scope>
    <source>
        <strain evidence="3 4">DAOM 227022</strain>
    </source>
</reference>
<dbReference type="PANTHER" id="PTHR46228:SF2">
    <property type="entry name" value="KELCH REPEAT PROTEIN (AFU_ORTHOLOGUE AFUA_4G14350)"/>
    <property type="match status" value="1"/>
</dbReference>
<evidence type="ECO:0000256" key="2">
    <source>
        <dbReference type="ARBA" id="ARBA00022737"/>
    </source>
</evidence>
<dbReference type="Proteomes" id="UP000265703">
    <property type="component" value="Unassembled WGS sequence"/>
</dbReference>
<name>A0A397SPC2_9GLOM</name>
<proteinExistence type="predicted"/>
<keyword evidence="1" id="KW-0880">Kelch repeat</keyword>
<dbReference type="EMBL" id="QKYT01000345">
    <property type="protein sequence ID" value="RIA86769.1"/>
    <property type="molecule type" value="Genomic_DNA"/>
</dbReference>
<dbReference type="Gene3D" id="2.120.10.80">
    <property type="entry name" value="Kelch-type beta propeller"/>
    <property type="match status" value="2"/>
</dbReference>
<gene>
    <name evidence="3" type="ORF">C1645_740603</name>
</gene>
<evidence type="ECO:0000313" key="3">
    <source>
        <dbReference type="EMBL" id="RIA86769.1"/>
    </source>
</evidence>
<dbReference type="OrthoDB" id="10251809at2759"/>
<evidence type="ECO:0000256" key="1">
    <source>
        <dbReference type="ARBA" id="ARBA00022441"/>
    </source>
</evidence>
<dbReference type="Pfam" id="PF24681">
    <property type="entry name" value="Kelch_KLHDC2_KLHL20_DRC7"/>
    <property type="match status" value="1"/>
</dbReference>
<protein>
    <recommendedName>
        <fullName evidence="5">Galactose oxidase</fullName>
    </recommendedName>
</protein>
<dbReference type="PANTHER" id="PTHR46228">
    <property type="entry name" value="KELCH DOMAIN-CONTAINING PROTEIN"/>
    <property type="match status" value="1"/>
</dbReference>
<evidence type="ECO:0008006" key="5">
    <source>
        <dbReference type="Google" id="ProtNLM"/>
    </source>
</evidence>
<comment type="caution">
    <text evidence="3">The sequence shown here is derived from an EMBL/GenBank/DDBJ whole genome shotgun (WGS) entry which is preliminary data.</text>
</comment>
<keyword evidence="4" id="KW-1185">Reference proteome</keyword>
<organism evidence="3 4">
    <name type="scientific">Glomus cerebriforme</name>
    <dbReference type="NCBI Taxonomy" id="658196"/>
    <lineage>
        <taxon>Eukaryota</taxon>
        <taxon>Fungi</taxon>
        <taxon>Fungi incertae sedis</taxon>
        <taxon>Mucoromycota</taxon>
        <taxon>Glomeromycotina</taxon>
        <taxon>Glomeromycetes</taxon>
        <taxon>Glomerales</taxon>
        <taxon>Glomeraceae</taxon>
        <taxon>Glomus</taxon>
    </lineage>
</organism>
<accession>A0A397SPC2</accession>
<dbReference type="AlphaFoldDB" id="A0A397SPC2"/>
<sequence>MIPFKPLQRSFHTATLINDKLYIMGGKSIDSNLNEFFYLDTSVTFNIQNLPWVDLSNTITFPSSYGTASVKGGANNDTLFLFGGNTTNPNTPSLYMFDTQSHSWIVASLIVKNTGTEFRKSYLTGIIDNNRKMYLFGGYDGLKSLNDMFTIDTIKLIMGEVDMDSNAPTPRNNYGATLLPNNNIIYLGGYNVEAELQLDLVYIYNTMNNNWNMMIATGTVPSSRNSFSTILGLDGLNVIIFGGTTTFSAKSLEPEDSIYELNLSNFEWNIPKISNTSKIPSSRMYHKANVIGNYMVVSFGIGYDPLTESDILLLDISNKNEYAWTNTFVNSPPSTTTFVKSITTNTPKSTQLTNFIGLIIGSLIYVIIYYIKVN</sequence>
<dbReference type="InterPro" id="IPR015915">
    <property type="entry name" value="Kelch-typ_b-propeller"/>
</dbReference>
<dbReference type="SUPFAM" id="SSF117281">
    <property type="entry name" value="Kelch motif"/>
    <property type="match status" value="1"/>
</dbReference>
<evidence type="ECO:0000313" key="4">
    <source>
        <dbReference type="Proteomes" id="UP000265703"/>
    </source>
</evidence>
<keyword evidence="2" id="KW-0677">Repeat</keyword>